<evidence type="ECO:0000313" key="3">
    <source>
        <dbReference type="Proteomes" id="UP000193006"/>
    </source>
</evidence>
<dbReference type="KEGG" id="bkw:BkAM31D_02335"/>
<sequence length="185" mass="22010">MMSRIGRILRRKERVKDMRYYKHYKGGIYKHIGIAKHSETQEEMVIYQGSDGQMWARPSSMFNELIVYPEGQEVERFRPLGNEVPKEVSESLRMKFGKYKGYYEWDLAVEWFQTSNDAFFEKYGFNFVPKGRLFEEAREYVYWNGRNNIQQNINIEIKQPDLAPSDVLKEITKSLAKSSFNKIGY</sequence>
<accession>A0A1X9M863</accession>
<dbReference type="Pfam" id="PF07866">
    <property type="entry name" value="DUF1653"/>
    <property type="match status" value="1"/>
</dbReference>
<evidence type="ECO:0000259" key="1">
    <source>
        <dbReference type="Pfam" id="PF07866"/>
    </source>
</evidence>
<dbReference type="STRING" id="199441.BkAM31D_02335"/>
<dbReference type="EMBL" id="CP020814">
    <property type="protein sequence ID" value="ARK28780.1"/>
    <property type="molecule type" value="Genomic_DNA"/>
</dbReference>
<proteinExistence type="predicted"/>
<protein>
    <recommendedName>
        <fullName evidence="1">DUF1653 domain-containing protein</fullName>
    </recommendedName>
</protein>
<gene>
    <name evidence="2" type="ORF">BkAM31D_02335</name>
</gene>
<evidence type="ECO:0000313" key="2">
    <source>
        <dbReference type="EMBL" id="ARK28780.1"/>
    </source>
</evidence>
<organism evidence="2 3">
    <name type="scientific">Halalkalibacter krulwichiae</name>
    <dbReference type="NCBI Taxonomy" id="199441"/>
    <lineage>
        <taxon>Bacteria</taxon>
        <taxon>Bacillati</taxon>
        <taxon>Bacillota</taxon>
        <taxon>Bacilli</taxon>
        <taxon>Bacillales</taxon>
        <taxon>Bacillaceae</taxon>
        <taxon>Halalkalibacter</taxon>
    </lineage>
</organism>
<dbReference type="Proteomes" id="UP000193006">
    <property type="component" value="Chromosome"/>
</dbReference>
<feature type="domain" description="DUF1653" evidence="1">
    <location>
        <begin position="20"/>
        <end position="78"/>
    </location>
</feature>
<name>A0A1X9M863_9BACI</name>
<dbReference type="InterPro" id="IPR037135">
    <property type="entry name" value="DUF1653-like_dom_sf"/>
</dbReference>
<reference evidence="2 3" key="1">
    <citation type="submission" date="2017-04" db="EMBL/GenBank/DDBJ databases">
        <title>Bacillus krulwichiae AM31D Genome sequencing and assembly.</title>
        <authorList>
            <person name="Krulwich T.A."/>
            <person name="Anastor L."/>
            <person name="Ehrlich R."/>
            <person name="Ehrlich G.D."/>
            <person name="Janto B."/>
        </authorList>
    </citation>
    <scope>NUCLEOTIDE SEQUENCE [LARGE SCALE GENOMIC DNA]</scope>
    <source>
        <strain evidence="2 3">AM31D</strain>
    </source>
</reference>
<dbReference type="AlphaFoldDB" id="A0A1X9M863"/>
<keyword evidence="3" id="KW-1185">Reference proteome</keyword>
<dbReference type="Gene3D" id="2.30.30.320">
    <property type="entry name" value="DUF1653-like domain"/>
    <property type="match status" value="1"/>
</dbReference>
<dbReference type="InterPro" id="IPR023387">
    <property type="entry name" value="DUF1653-like_dom"/>
</dbReference>